<comment type="similarity">
    <text evidence="2">Belongs to the VKOR family.</text>
</comment>
<keyword evidence="13" id="KW-1185">Reference proteome</keyword>
<evidence type="ECO:0000256" key="2">
    <source>
        <dbReference type="ARBA" id="ARBA00006214"/>
    </source>
</evidence>
<keyword evidence="11" id="KW-0676">Redox-active center</keyword>
<comment type="subcellular location">
    <subcellularLocation>
        <location evidence="1">Endoplasmic reticulum membrane</location>
        <topology evidence="1">Multi-pass membrane protein</topology>
    </subcellularLocation>
</comment>
<dbReference type="InterPro" id="IPR042406">
    <property type="entry name" value="VKORC1/VKORC1L1"/>
</dbReference>
<protein>
    <recommendedName>
        <fullName evidence="3">vitamin-K-epoxide reductase (warfarin-sensitive)</fullName>
        <ecNumber evidence="3">1.17.4.4</ecNumber>
    </recommendedName>
</protein>
<evidence type="ECO:0000256" key="9">
    <source>
        <dbReference type="ARBA" id="ARBA00023136"/>
    </source>
</evidence>
<accession>A0A1Q9CRQ0</accession>
<keyword evidence="4" id="KW-0812">Transmembrane</keyword>
<comment type="caution">
    <text evidence="12">The sequence shown here is derived from an EMBL/GenBank/DDBJ whole genome shotgun (WGS) entry which is preliminary data.</text>
</comment>
<name>A0A1Q9CRQ0_SYMMI</name>
<dbReference type="Pfam" id="PF07884">
    <property type="entry name" value="VKOR"/>
    <property type="match status" value="1"/>
</dbReference>
<dbReference type="OrthoDB" id="17010at2759"/>
<evidence type="ECO:0000256" key="7">
    <source>
        <dbReference type="ARBA" id="ARBA00022989"/>
    </source>
</evidence>
<dbReference type="PANTHER" id="PTHR14519">
    <property type="entry name" value="VITAMIN K EPOXIDE REDUCTASE COMPLEX, SUBUNIT 1"/>
    <property type="match status" value="1"/>
</dbReference>
<dbReference type="PANTHER" id="PTHR14519:SF8">
    <property type="entry name" value="VITAMIN K EPOXIDE REDUCTASE COMPLEX SUBUNIT 1"/>
    <property type="match status" value="1"/>
</dbReference>
<evidence type="ECO:0000256" key="6">
    <source>
        <dbReference type="ARBA" id="ARBA00022824"/>
    </source>
</evidence>
<keyword evidence="9" id="KW-0472">Membrane</keyword>
<dbReference type="GO" id="GO:0005789">
    <property type="term" value="C:endoplasmic reticulum membrane"/>
    <property type="evidence" value="ECO:0007669"/>
    <property type="project" value="UniProtKB-SubCell"/>
</dbReference>
<keyword evidence="8" id="KW-0560">Oxidoreductase</keyword>
<evidence type="ECO:0000313" key="12">
    <source>
        <dbReference type="EMBL" id="OLP85604.1"/>
    </source>
</evidence>
<dbReference type="SMART" id="SM00756">
    <property type="entry name" value="VKc"/>
    <property type="match status" value="1"/>
</dbReference>
<dbReference type="Proteomes" id="UP000186817">
    <property type="component" value="Unassembled WGS sequence"/>
</dbReference>
<keyword evidence="6" id="KW-0256">Endoplasmic reticulum</keyword>
<reference evidence="12 13" key="1">
    <citation type="submission" date="2016-02" db="EMBL/GenBank/DDBJ databases">
        <title>Genome analysis of coral dinoflagellate symbionts highlights evolutionary adaptations to a symbiotic lifestyle.</title>
        <authorList>
            <person name="Aranda M."/>
            <person name="Li Y."/>
            <person name="Liew Y.J."/>
            <person name="Baumgarten S."/>
            <person name="Simakov O."/>
            <person name="Wilson M."/>
            <person name="Piel J."/>
            <person name="Ashoor H."/>
            <person name="Bougouffa S."/>
            <person name="Bajic V.B."/>
            <person name="Ryu T."/>
            <person name="Ravasi T."/>
            <person name="Bayer T."/>
            <person name="Micklem G."/>
            <person name="Kim H."/>
            <person name="Bhak J."/>
            <person name="Lajeunesse T.C."/>
            <person name="Voolstra C.R."/>
        </authorList>
    </citation>
    <scope>NUCLEOTIDE SEQUENCE [LARGE SCALE GENOMIC DNA]</scope>
    <source>
        <strain evidence="12 13">CCMP2467</strain>
    </source>
</reference>
<dbReference type="InterPro" id="IPR038354">
    <property type="entry name" value="VKOR_sf"/>
</dbReference>
<dbReference type="EMBL" id="LSRX01000965">
    <property type="protein sequence ID" value="OLP85604.1"/>
    <property type="molecule type" value="Genomic_DNA"/>
</dbReference>
<keyword evidence="7" id="KW-1133">Transmembrane helix</keyword>
<evidence type="ECO:0000256" key="11">
    <source>
        <dbReference type="ARBA" id="ARBA00023284"/>
    </source>
</evidence>
<sequence length="196" mass="22002">MRASWRPQLHGSNSVRFLPLWWVFAEGLSSLSRPMKRRKKVQLVALCGILISAYAFYVENKMDDPFYQPSCSSSWTGGNCVTVFKSPYGHILSHWGLVEKSSVLDLSLAVSGLLLYSCYFLAISVKVPFPLREEAFLAVATAGGFFSIYLLYVIKVILQEFCIVCFSFHCCNFGMLALAILEYRAPEVGKTAVKKE</sequence>
<evidence type="ECO:0000313" key="13">
    <source>
        <dbReference type="Proteomes" id="UP000186817"/>
    </source>
</evidence>
<keyword evidence="10" id="KW-1015">Disulfide bond</keyword>
<evidence type="ECO:0000256" key="10">
    <source>
        <dbReference type="ARBA" id="ARBA00023157"/>
    </source>
</evidence>
<evidence type="ECO:0000256" key="4">
    <source>
        <dbReference type="ARBA" id="ARBA00022692"/>
    </source>
</evidence>
<dbReference type="GO" id="GO:0048038">
    <property type="term" value="F:quinone binding"/>
    <property type="evidence" value="ECO:0007669"/>
    <property type="project" value="UniProtKB-KW"/>
</dbReference>
<dbReference type="GO" id="GO:0047057">
    <property type="term" value="F:vitamin-K-epoxide reductase (warfarin-sensitive) activity"/>
    <property type="evidence" value="ECO:0007669"/>
    <property type="project" value="UniProtKB-EC"/>
</dbReference>
<dbReference type="Gene3D" id="1.20.1440.130">
    <property type="entry name" value="VKOR domain"/>
    <property type="match status" value="1"/>
</dbReference>
<dbReference type="InterPro" id="IPR012932">
    <property type="entry name" value="VKOR"/>
</dbReference>
<proteinExistence type="inferred from homology"/>
<organism evidence="12 13">
    <name type="scientific">Symbiodinium microadriaticum</name>
    <name type="common">Dinoflagellate</name>
    <name type="synonym">Zooxanthella microadriatica</name>
    <dbReference type="NCBI Taxonomy" id="2951"/>
    <lineage>
        <taxon>Eukaryota</taxon>
        <taxon>Sar</taxon>
        <taxon>Alveolata</taxon>
        <taxon>Dinophyceae</taxon>
        <taxon>Suessiales</taxon>
        <taxon>Symbiodiniaceae</taxon>
        <taxon>Symbiodinium</taxon>
    </lineage>
</organism>
<dbReference type="GO" id="GO:0042373">
    <property type="term" value="P:vitamin K metabolic process"/>
    <property type="evidence" value="ECO:0007669"/>
    <property type="project" value="InterPro"/>
</dbReference>
<evidence type="ECO:0000256" key="5">
    <source>
        <dbReference type="ARBA" id="ARBA00022719"/>
    </source>
</evidence>
<keyword evidence="5" id="KW-0874">Quinone</keyword>
<evidence type="ECO:0000256" key="8">
    <source>
        <dbReference type="ARBA" id="ARBA00023002"/>
    </source>
</evidence>
<dbReference type="AlphaFoldDB" id="A0A1Q9CRQ0"/>
<gene>
    <name evidence="12" type="primary">VKORC1</name>
    <name evidence="12" type="ORF">AK812_SmicGene33380</name>
</gene>
<evidence type="ECO:0000256" key="1">
    <source>
        <dbReference type="ARBA" id="ARBA00004477"/>
    </source>
</evidence>
<evidence type="ECO:0000256" key="3">
    <source>
        <dbReference type="ARBA" id="ARBA00012278"/>
    </source>
</evidence>
<dbReference type="EC" id="1.17.4.4" evidence="3"/>